<accession>A0ABM4CNF4</accession>
<sequence length="514" mass="56800">MGYILQKIFYVNGAAPLPIGICLIVFFLNLFNGMAMSNLSSYLPQLVKGFNVSEVNAGKYAGVVSSSLSVSRIGSSIIWGYLCDKFGRKNSLLWSGSGLAVATLLFGFTISYIWTVVTRSFQGLFMGLIVITKSLIADVADDKNLSTGFSFIFSANNIGYIIGPSMAGFLVFPAEKYPKVFVKDGFFDIFKVLLPNIIICVGLIVVLMVAYVVLSRQERNNEIDDESEETIDGSSPILYESSFDEDEAKCDKNFIVAQPIKNHSKIDLKYGTESKCSLSVDNSTKYWRLLKNKNFILSISLYGLFSLTAVGYEDLFPVFAATDIKYNGLSMSTSDIGVLYFVTGLTVVVIQFSIINKIITKFGSKKIFSVATFLFSILVFLLPTTAKIKNRMFLWVSLWITQCLMRSTYSAGILCVNIFINNSVESEQVGMANGLGLSVASFGRSIGSVSFGLAYSWSLNNVKKHFTTESSLGFPFNEYFTFILIAFFSILVLIVTSLLPESINRKKASDESMK</sequence>
<evidence type="ECO:0000256" key="6">
    <source>
        <dbReference type="SAM" id="Phobius"/>
    </source>
</evidence>
<evidence type="ECO:0000256" key="3">
    <source>
        <dbReference type="ARBA" id="ARBA00022692"/>
    </source>
</evidence>
<gene>
    <name evidence="9" type="primary">LOC105845118</name>
</gene>
<evidence type="ECO:0000256" key="4">
    <source>
        <dbReference type="ARBA" id="ARBA00022989"/>
    </source>
</evidence>
<keyword evidence="4 6" id="KW-1133">Transmembrane helix</keyword>
<evidence type="ECO:0000256" key="1">
    <source>
        <dbReference type="ARBA" id="ARBA00004141"/>
    </source>
</evidence>
<feature type="domain" description="Major facilitator superfamily (MFS) profile" evidence="7">
    <location>
        <begin position="21"/>
        <end position="504"/>
    </location>
</feature>
<dbReference type="InterPro" id="IPR020846">
    <property type="entry name" value="MFS_dom"/>
</dbReference>
<feature type="transmembrane region" description="Helical" evidence="6">
    <location>
        <begin position="192"/>
        <end position="214"/>
    </location>
</feature>
<dbReference type="GeneID" id="105845118"/>
<feature type="transmembrane region" description="Helical" evidence="6">
    <location>
        <begin position="479"/>
        <end position="499"/>
    </location>
</feature>
<feature type="transmembrane region" description="Helical" evidence="6">
    <location>
        <begin position="92"/>
        <end position="114"/>
    </location>
</feature>
<dbReference type="PANTHER" id="PTHR23504">
    <property type="entry name" value="MAJOR FACILITATOR SUPERFAMILY DOMAIN-CONTAINING PROTEIN 10"/>
    <property type="match status" value="1"/>
</dbReference>
<dbReference type="RefSeq" id="XP_065663366.1">
    <property type="nucleotide sequence ID" value="XM_065807294.1"/>
</dbReference>
<evidence type="ECO:0000259" key="7">
    <source>
        <dbReference type="PROSITE" id="PS50850"/>
    </source>
</evidence>
<dbReference type="Proteomes" id="UP001652625">
    <property type="component" value="Chromosome 10"/>
</dbReference>
<dbReference type="Gene3D" id="1.20.1250.20">
    <property type="entry name" value="MFS general substrate transporter like domains"/>
    <property type="match status" value="1"/>
</dbReference>
<proteinExistence type="predicted"/>
<feature type="transmembrane region" description="Helical" evidence="6">
    <location>
        <begin position="60"/>
        <end position="80"/>
    </location>
</feature>
<dbReference type="Pfam" id="PF07690">
    <property type="entry name" value="MFS_1"/>
    <property type="match status" value="1"/>
</dbReference>
<feature type="transmembrane region" description="Helical" evidence="6">
    <location>
        <begin position="432"/>
        <end position="459"/>
    </location>
</feature>
<keyword evidence="8" id="KW-1185">Reference proteome</keyword>
<evidence type="ECO:0000313" key="8">
    <source>
        <dbReference type="Proteomes" id="UP001652625"/>
    </source>
</evidence>
<feature type="transmembrane region" description="Helical" evidence="6">
    <location>
        <begin position="392"/>
        <end position="420"/>
    </location>
</feature>
<dbReference type="InterPro" id="IPR011701">
    <property type="entry name" value="MFS"/>
</dbReference>
<keyword evidence="2" id="KW-0813">Transport</keyword>
<comment type="subcellular location">
    <subcellularLocation>
        <location evidence="1">Membrane</location>
        <topology evidence="1">Multi-pass membrane protein</topology>
    </subcellularLocation>
</comment>
<feature type="transmembrane region" description="Helical" evidence="6">
    <location>
        <begin position="120"/>
        <end position="137"/>
    </location>
</feature>
<dbReference type="InterPro" id="IPR036259">
    <property type="entry name" value="MFS_trans_sf"/>
</dbReference>
<feature type="transmembrane region" description="Helical" evidence="6">
    <location>
        <begin position="336"/>
        <end position="355"/>
    </location>
</feature>
<dbReference type="PANTHER" id="PTHR23504:SF15">
    <property type="entry name" value="MAJOR FACILITATOR SUPERFAMILY (MFS) PROFILE DOMAIN-CONTAINING PROTEIN"/>
    <property type="match status" value="1"/>
</dbReference>
<dbReference type="SUPFAM" id="SSF103473">
    <property type="entry name" value="MFS general substrate transporter"/>
    <property type="match status" value="1"/>
</dbReference>
<dbReference type="PROSITE" id="PS50850">
    <property type="entry name" value="MFS"/>
    <property type="match status" value="1"/>
</dbReference>
<reference evidence="9" key="1">
    <citation type="submission" date="2025-08" db="UniProtKB">
        <authorList>
            <consortium name="RefSeq"/>
        </authorList>
    </citation>
    <scope>IDENTIFICATION</scope>
</reference>
<evidence type="ECO:0000313" key="9">
    <source>
        <dbReference type="RefSeq" id="XP_065663366.1"/>
    </source>
</evidence>
<organism evidence="8 9">
    <name type="scientific">Hydra vulgaris</name>
    <name type="common">Hydra</name>
    <name type="synonym">Hydra attenuata</name>
    <dbReference type="NCBI Taxonomy" id="6087"/>
    <lineage>
        <taxon>Eukaryota</taxon>
        <taxon>Metazoa</taxon>
        <taxon>Cnidaria</taxon>
        <taxon>Hydrozoa</taxon>
        <taxon>Hydroidolina</taxon>
        <taxon>Anthoathecata</taxon>
        <taxon>Aplanulata</taxon>
        <taxon>Hydridae</taxon>
        <taxon>Hydra</taxon>
    </lineage>
</organism>
<name>A0ABM4CNF4_HYDVU</name>
<keyword evidence="3 6" id="KW-0812">Transmembrane</keyword>
<keyword evidence="5 6" id="KW-0472">Membrane</keyword>
<feature type="transmembrane region" description="Helical" evidence="6">
    <location>
        <begin position="9"/>
        <end position="31"/>
    </location>
</feature>
<protein>
    <submittedName>
        <fullName evidence="9">Uncharacterized protein LOC105845118 isoform X5</fullName>
    </submittedName>
</protein>
<feature type="transmembrane region" description="Helical" evidence="6">
    <location>
        <begin position="295"/>
        <end position="312"/>
    </location>
</feature>
<feature type="transmembrane region" description="Helical" evidence="6">
    <location>
        <begin position="149"/>
        <end position="172"/>
    </location>
</feature>
<evidence type="ECO:0000256" key="2">
    <source>
        <dbReference type="ARBA" id="ARBA00022448"/>
    </source>
</evidence>
<feature type="transmembrane region" description="Helical" evidence="6">
    <location>
        <begin position="367"/>
        <end position="386"/>
    </location>
</feature>
<evidence type="ECO:0000256" key="5">
    <source>
        <dbReference type="ARBA" id="ARBA00023136"/>
    </source>
</evidence>